<organism evidence="1 2">
    <name type="scientific">Mucilaginibacter angelicae</name>
    <dbReference type="NCBI Taxonomy" id="869718"/>
    <lineage>
        <taxon>Bacteria</taxon>
        <taxon>Pseudomonadati</taxon>
        <taxon>Bacteroidota</taxon>
        <taxon>Sphingobacteriia</taxon>
        <taxon>Sphingobacteriales</taxon>
        <taxon>Sphingobacteriaceae</taxon>
        <taxon>Mucilaginibacter</taxon>
    </lineage>
</organism>
<comment type="caution">
    <text evidence="1">The sequence shown here is derived from an EMBL/GenBank/DDBJ whole genome shotgun (WGS) entry which is preliminary data.</text>
</comment>
<evidence type="ECO:0008006" key="3">
    <source>
        <dbReference type="Google" id="ProtNLM"/>
    </source>
</evidence>
<gene>
    <name evidence="1" type="ORF">ACFFGT_29055</name>
</gene>
<evidence type="ECO:0000313" key="1">
    <source>
        <dbReference type="EMBL" id="MFC0518298.1"/>
    </source>
</evidence>
<evidence type="ECO:0000313" key="2">
    <source>
        <dbReference type="Proteomes" id="UP001589828"/>
    </source>
</evidence>
<dbReference type="Proteomes" id="UP001589828">
    <property type="component" value="Unassembled WGS sequence"/>
</dbReference>
<reference evidence="1 2" key="1">
    <citation type="submission" date="2024-09" db="EMBL/GenBank/DDBJ databases">
        <authorList>
            <person name="Sun Q."/>
            <person name="Mori K."/>
        </authorList>
    </citation>
    <scope>NUCLEOTIDE SEQUENCE [LARGE SCALE GENOMIC DNA]</scope>
    <source>
        <strain evidence="1 2">NCAIM B.02415</strain>
    </source>
</reference>
<dbReference type="RefSeq" id="WP_377026023.1">
    <property type="nucleotide sequence ID" value="NZ_JBHLTS010000078.1"/>
</dbReference>
<dbReference type="PROSITE" id="PS51257">
    <property type="entry name" value="PROKAR_LIPOPROTEIN"/>
    <property type="match status" value="1"/>
</dbReference>
<dbReference type="EMBL" id="JBHLTS010000078">
    <property type="protein sequence ID" value="MFC0518298.1"/>
    <property type="molecule type" value="Genomic_DNA"/>
</dbReference>
<proteinExistence type="predicted"/>
<name>A0ABV6LFS8_9SPHI</name>
<sequence>MKKLTYSIVTFLLAFFIVTGCTKKNDAISDTKIAASKNPLKASGDTVIQTPPDTAQLVALTGDKITLSPGYYAAGDSVGISFNAVTTNRYCSNGLLKFHNTLDANNNFFIDFLNVQEPLVCHGTGDIPMAAAVRFQRSYLTNGSHPLTVTLNGTTYTGNIVISASTITFDWNYSSGIVISPKTLSR</sequence>
<keyword evidence="2" id="KW-1185">Reference proteome</keyword>
<accession>A0ABV6LFS8</accession>
<protein>
    <recommendedName>
        <fullName evidence="3">Lipoprotein</fullName>
    </recommendedName>
</protein>